<dbReference type="PANTHER" id="PTHR43768">
    <property type="entry name" value="TREHALOSE 6-PHOSPHATE PHOSPHATASE"/>
    <property type="match status" value="1"/>
</dbReference>
<comment type="pathway">
    <text evidence="2 6">Glycan biosynthesis; trehalose biosynthesis.</text>
</comment>
<dbReference type="PANTHER" id="PTHR43768:SF3">
    <property type="entry name" value="TREHALOSE 6-PHOSPHATE PHOSPHATASE"/>
    <property type="match status" value="1"/>
</dbReference>
<comment type="cofactor">
    <cofactor evidence="6">
        <name>Mg(2+)</name>
        <dbReference type="ChEBI" id="CHEBI:18420"/>
    </cofactor>
</comment>
<dbReference type="Gene3D" id="3.40.50.1000">
    <property type="entry name" value="HAD superfamily/HAD-like"/>
    <property type="match status" value="1"/>
</dbReference>
<evidence type="ECO:0000313" key="7">
    <source>
        <dbReference type="EMBL" id="PIB73406.1"/>
    </source>
</evidence>
<dbReference type="EMBL" id="PDCN02000031">
    <property type="protein sequence ID" value="PIB73406.1"/>
    <property type="molecule type" value="Genomic_DNA"/>
</dbReference>
<dbReference type="STRING" id="85968.GCA_900073015_03656"/>
<dbReference type="SUPFAM" id="SSF56784">
    <property type="entry name" value="HAD-like"/>
    <property type="match status" value="1"/>
</dbReference>
<comment type="caution">
    <text evidence="7">The sequence shown here is derived from an EMBL/GenBank/DDBJ whole genome shotgun (WGS) entry which is preliminary data.</text>
</comment>
<evidence type="ECO:0000256" key="6">
    <source>
        <dbReference type="RuleBase" id="RU361117"/>
    </source>
</evidence>
<gene>
    <name evidence="7" type="primary">otsB</name>
    <name evidence="7" type="ORF">CQY22_017040</name>
</gene>
<dbReference type="Gene3D" id="3.30.70.1020">
    <property type="entry name" value="Trehalose-6-phosphate phosphatase related protein, domain 2"/>
    <property type="match status" value="1"/>
</dbReference>
<dbReference type="GO" id="GO:0005992">
    <property type="term" value="P:trehalose biosynthetic process"/>
    <property type="evidence" value="ECO:0007669"/>
    <property type="project" value="UniProtKB-UniPathway"/>
</dbReference>
<keyword evidence="8" id="KW-1185">Reference proteome</keyword>
<dbReference type="AlphaFoldDB" id="A0A2G5P563"/>
<dbReference type="UniPathway" id="UPA00299"/>
<accession>A0A2G5P563</accession>
<dbReference type="InterPro" id="IPR044651">
    <property type="entry name" value="OTSB-like"/>
</dbReference>
<keyword evidence="4 6" id="KW-0378">Hydrolase</keyword>
<dbReference type="InterPro" id="IPR036412">
    <property type="entry name" value="HAD-like_sf"/>
</dbReference>
<dbReference type="Proteomes" id="UP000230551">
    <property type="component" value="Unassembled WGS sequence"/>
</dbReference>
<protein>
    <recommendedName>
        <fullName evidence="6">Trehalose 6-phosphate phosphatase</fullName>
        <ecNumber evidence="6">3.1.3.12</ecNumber>
    </recommendedName>
</protein>
<dbReference type="InterPro" id="IPR006379">
    <property type="entry name" value="HAD-SF_hydro_IIB"/>
</dbReference>
<sequence length="247" mass="25512">MSVEEPLRSALSELAGVGNLLVASDFDGTLSKIVKHPADAGPHPGALEALTALSGLPAMTVALVSGREVASLRAVSHARPPIRLIGSHGAETEDGVIGSVDTDLLNLIIDTLDEIAARSPGATVEPKPAGVALHVRNASAADATAALSRARKLSRSWDAKVTEGKAVLEFSVLHTDKGEAVSLLRGECGADAVLFLGDDVTDETVFARLCGVDVGVKVGEGDTRAGFRVLDQGDAVAVLEFLLAQRR</sequence>
<evidence type="ECO:0000313" key="8">
    <source>
        <dbReference type="Proteomes" id="UP000230551"/>
    </source>
</evidence>
<evidence type="ECO:0000256" key="5">
    <source>
        <dbReference type="ARBA" id="ARBA00024179"/>
    </source>
</evidence>
<reference evidence="7 8" key="1">
    <citation type="journal article" date="2017" name="Infect. Genet. Evol.">
        <title>The new phylogeny of the genus Mycobacterium: The old and the news.</title>
        <authorList>
            <person name="Tortoli E."/>
            <person name="Fedrizzi T."/>
            <person name="Meehan C.J."/>
            <person name="Trovato A."/>
            <person name="Grottola A."/>
            <person name="Giacobazzi E."/>
            <person name="Serpini G.F."/>
            <person name="Tagliazucchi S."/>
            <person name="Fabio A."/>
            <person name="Bettua C."/>
            <person name="Bertorelli R."/>
            <person name="Frascaro F."/>
            <person name="De Sanctis V."/>
            <person name="Pecorari M."/>
            <person name="Jousson O."/>
            <person name="Segata N."/>
            <person name="Cirillo D.M."/>
        </authorList>
    </citation>
    <scope>NUCLEOTIDE SEQUENCE [LARGE SCALE GENOMIC DNA]</scope>
    <source>
        <strain evidence="7 8">CIP1034565</strain>
    </source>
</reference>
<proteinExistence type="inferred from homology"/>
<dbReference type="GO" id="GO:0046872">
    <property type="term" value="F:metal ion binding"/>
    <property type="evidence" value="ECO:0007669"/>
    <property type="project" value="UniProtKB-KW"/>
</dbReference>
<comment type="catalytic activity">
    <reaction evidence="1 6">
        <text>alpha,alpha-trehalose 6-phosphate + H2O = alpha,alpha-trehalose + phosphate</text>
        <dbReference type="Rhea" id="RHEA:23420"/>
        <dbReference type="ChEBI" id="CHEBI:15377"/>
        <dbReference type="ChEBI" id="CHEBI:16551"/>
        <dbReference type="ChEBI" id="CHEBI:43474"/>
        <dbReference type="ChEBI" id="CHEBI:58429"/>
        <dbReference type="EC" id="3.1.3.12"/>
    </reaction>
</comment>
<comment type="similarity">
    <text evidence="3 6">Belongs to the trehalose phosphatase family.</text>
</comment>
<comment type="function">
    <text evidence="5 6">Removes the phosphate from trehalose 6-phosphate to produce free trehalose.</text>
</comment>
<evidence type="ECO:0000256" key="4">
    <source>
        <dbReference type="ARBA" id="ARBA00022801"/>
    </source>
</evidence>
<evidence type="ECO:0000256" key="3">
    <source>
        <dbReference type="ARBA" id="ARBA00008770"/>
    </source>
</evidence>
<dbReference type="NCBIfam" id="TIGR00685">
    <property type="entry name" value="T6PP"/>
    <property type="match status" value="1"/>
</dbReference>
<evidence type="ECO:0000256" key="2">
    <source>
        <dbReference type="ARBA" id="ARBA00005199"/>
    </source>
</evidence>
<organism evidence="7 8">
    <name type="scientific">Mycolicibacterium brumae</name>
    <dbReference type="NCBI Taxonomy" id="85968"/>
    <lineage>
        <taxon>Bacteria</taxon>
        <taxon>Bacillati</taxon>
        <taxon>Actinomycetota</taxon>
        <taxon>Actinomycetes</taxon>
        <taxon>Mycobacteriales</taxon>
        <taxon>Mycobacteriaceae</taxon>
        <taxon>Mycolicibacterium</taxon>
    </lineage>
</organism>
<dbReference type="RefSeq" id="WP_090593291.1">
    <property type="nucleotide sequence ID" value="NZ_CP104302.1"/>
</dbReference>
<dbReference type="InterPro" id="IPR003337">
    <property type="entry name" value="Trehalose_PPase"/>
</dbReference>
<dbReference type="Pfam" id="PF02358">
    <property type="entry name" value="Trehalose_PPase"/>
    <property type="match status" value="1"/>
</dbReference>
<keyword evidence="6" id="KW-0479">Metal-binding</keyword>
<dbReference type="NCBIfam" id="TIGR01484">
    <property type="entry name" value="HAD-SF-IIB"/>
    <property type="match status" value="1"/>
</dbReference>
<dbReference type="EC" id="3.1.3.12" evidence="6"/>
<dbReference type="OrthoDB" id="9816160at2"/>
<name>A0A2G5P563_9MYCO</name>
<dbReference type="InterPro" id="IPR023214">
    <property type="entry name" value="HAD_sf"/>
</dbReference>
<keyword evidence="6" id="KW-0460">Magnesium</keyword>
<evidence type="ECO:0000256" key="1">
    <source>
        <dbReference type="ARBA" id="ARBA00000500"/>
    </source>
</evidence>
<dbReference type="GO" id="GO:0004805">
    <property type="term" value="F:trehalose-phosphatase activity"/>
    <property type="evidence" value="ECO:0007669"/>
    <property type="project" value="UniProtKB-EC"/>
</dbReference>